<feature type="region of interest" description="Disordered" evidence="1">
    <location>
        <begin position="27"/>
        <end position="59"/>
    </location>
</feature>
<evidence type="ECO:0000256" key="1">
    <source>
        <dbReference type="SAM" id="MobiDB-lite"/>
    </source>
</evidence>
<feature type="compositionally biased region" description="Low complexity" evidence="1">
    <location>
        <begin position="31"/>
        <end position="43"/>
    </location>
</feature>
<reference evidence="3" key="1">
    <citation type="submission" date="2021-01" db="EMBL/GenBank/DDBJ databases">
        <title>A chromosome-scale assembly of European eel, Anguilla anguilla.</title>
        <authorList>
            <person name="Henkel C."/>
            <person name="Jong-Raadsen S.A."/>
            <person name="Dufour S."/>
            <person name="Weltzien F.-A."/>
            <person name="Palstra A.P."/>
            <person name="Pelster B."/>
            <person name="Spaink H.P."/>
            <person name="Van Den Thillart G.E."/>
            <person name="Jansen H."/>
            <person name="Zahm M."/>
            <person name="Klopp C."/>
            <person name="Cedric C."/>
            <person name="Louis A."/>
            <person name="Berthelot C."/>
            <person name="Parey E."/>
            <person name="Roest Crollius H."/>
            <person name="Montfort J."/>
            <person name="Robinson-Rechavi M."/>
            <person name="Bucao C."/>
            <person name="Bouchez O."/>
            <person name="Gislard M."/>
            <person name="Lluch J."/>
            <person name="Milhes M."/>
            <person name="Lampietro C."/>
            <person name="Lopez Roques C."/>
            <person name="Donnadieu C."/>
            <person name="Braasch I."/>
            <person name="Desvignes T."/>
            <person name="Postlethwait J."/>
            <person name="Bobe J."/>
            <person name="Guiguen Y."/>
            <person name="Dirks R."/>
        </authorList>
    </citation>
    <scope>NUCLEOTIDE SEQUENCE</scope>
    <source>
        <strain evidence="3">Tag_6206</strain>
        <tissue evidence="3">Liver</tissue>
    </source>
</reference>
<evidence type="ECO:0000313" key="4">
    <source>
        <dbReference type="Proteomes" id="UP001044222"/>
    </source>
</evidence>
<gene>
    <name evidence="3" type="ORF">ANANG_G00025770</name>
</gene>
<organism evidence="3 4">
    <name type="scientific">Anguilla anguilla</name>
    <name type="common">European freshwater eel</name>
    <name type="synonym">Muraena anguilla</name>
    <dbReference type="NCBI Taxonomy" id="7936"/>
    <lineage>
        <taxon>Eukaryota</taxon>
        <taxon>Metazoa</taxon>
        <taxon>Chordata</taxon>
        <taxon>Craniata</taxon>
        <taxon>Vertebrata</taxon>
        <taxon>Euteleostomi</taxon>
        <taxon>Actinopterygii</taxon>
        <taxon>Neopterygii</taxon>
        <taxon>Teleostei</taxon>
        <taxon>Anguilliformes</taxon>
        <taxon>Anguillidae</taxon>
        <taxon>Anguilla</taxon>
    </lineage>
</organism>
<accession>A0A9D3S716</accession>
<feature type="chain" id="PRO_5039477597" evidence="2">
    <location>
        <begin position="30"/>
        <end position="368"/>
    </location>
</feature>
<keyword evidence="2" id="KW-0732">Signal</keyword>
<keyword evidence="4" id="KW-1185">Reference proteome</keyword>
<dbReference type="EMBL" id="JAFIRN010000001">
    <property type="protein sequence ID" value="KAG5858029.1"/>
    <property type="molecule type" value="Genomic_DNA"/>
</dbReference>
<feature type="signal peptide" evidence="2">
    <location>
        <begin position="1"/>
        <end position="29"/>
    </location>
</feature>
<evidence type="ECO:0000313" key="3">
    <source>
        <dbReference type="EMBL" id="KAG5858029.1"/>
    </source>
</evidence>
<name>A0A9D3S716_ANGAN</name>
<protein>
    <submittedName>
        <fullName evidence="3">Uncharacterized protein</fullName>
    </submittedName>
</protein>
<dbReference type="AlphaFoldDB" id="A0A9D3S716"/>
<comment type="caution">
    <text evidence="3">The sequence shown here is derived from an EMBL/GenBank/DDBJ whole genome shotgun (WGS) entry which is preliminary data.</text>
</comment>
<sequence length="368" mass="39566">MSEKMASRQYFKGFALLAMLMTNPGLTWGQESTTPTPEESTTPMPAGEYHPNARSECRPNVPRYRHERGYHDSGIHTADRDSAPLQHCTVGLDDGGYHRQPAAMANANYSVPQRHDKHDLSTELGFVCPVHPHPKQISCRQFTCNESQCYSIFINQTAMPCNANFSYCQLQRVAYMSYTVGCSANCTTTPCTNQTQTGCSVGCCNTTDCLNVTMSTMVPTTAAPTTTKTTTKAPTTTTQGSNGKKCNQLTCTGETCYTQASQKTLVVACLGGQDYCQLKKTVAGAVMTWKAGCSGDCRKDTPCSSTAVDCTQECCNATLASSCLKLDGTLNIPGSASSPALGPAPCCWPPPCWPGCSRRSSTFSNRGN</sequence>
<proteinExistence type="predicted"/>
<evidence type="ECO:0000256" key="2">
    <source>
        <dbReference type="SAM" id="SignalP"/>
    </source>
</evidence>
<dbReference type="Proteomes" id="UP001044222">
    <property type="component" value="Unassembled WGS sequence"/>
</dbReference>